<feature type="transmembrane region" description="Helical" evidence="8">
    <location>
        <begin position="404"/>
        <end position="426"/>
    </location>
</feature>
<feature type="transmembrane region" description="Helical" evidence="8">
    <location>
        <begin position="624"/>
        <end position="642"/>
    </location>
</feature>
<keyword evidence="10" id="KW-1185">Reference proteome</keyword>
<feature type="transmembrane region" description="Helical" evidence="8">
    <location>
        <begin position="72"/>
        <end position="93"/>
    </location>
</feature>
<feature type="transmembrane region" description="Helical" evidence="8">
    <location>
        <begin position="582"/>
        <end position="604"/>
    </location>
</feature>
<reference evidence="9 10" key="1">
    <citation type="submission" date="2019-01" db="EMBL/GenBank/DDBJ databases">
        <authorList>
            <person name="Chen W.-M."/>
        </authorList>
    </citation>
    <scope>NUCLEOTIDE SEQUENCE [LARGE SCALE GENOMIC DNA]</scope>
    <source>
        <strain evidence="9 10">TER-1</strain>
    </source>
</reference>
<feature type="transmembrane region" description="Helical" evidence="8">
    <location>
        <begin position="438"/>
        <end position="457"/>
    </location>
</feature>
<evidence type="ECO:0000313" key="10">
    <source>
        <dbReference type="Proteomes" id="UP000286997"/>
    </source>
</evidence>
<evidence type="ECO:0000256" key="2">
    <source>
        <dbReference type="ARBA" id="ARBA00007935"/>
    </source>
</evidence>
<dbReference type="Pfam" id="PF01032">
    <property type="entry name" value="FecCD"/>
    <property type="match status" value="2"/>
</dbReference>
<dbReference type="GO" id="GO:0005886">
    <property type="term" value="C:plasma membrane"/>
    <property type="evidence" value="ECO:0007669"/>
    <property type="project" value="UniProtKB-SubCell"/>
</dbReference>
<keyword evidence="4" id="KW-1003">Cell membrane</keyword>
<comment type="subcellular location">
    <subcellularLocation>
        <location evidence="1">Cell membrane</location>
        <topology evidence="1">Multi-pass membrane protein</topology>
    </subcellularLocation>
</comment>
<evidence type="ECO:0000256" key="4">
    <source>
        <dbReference type="ARBA" id="ARBA00022475"/>
    </source>
</evidence>
<keyword evidence="3" id="KW-0813">Transport</keyword>
<sequence>MTCDPGSRAGTVADPSRAGCASPPGDRAHALRFACLCAGLAGLGALLHGLGIRAMLDDASHPLRDLVVLHSLLPRAIVALAAGAALSLAGMLLQRVLRNPLADASTLGVAAGAHLAIVAALAFAPDLGGLSREAVAFAGALAAAALVLGLTARQAFEPTSVVVAGMLVGLVCASASAALVLYGGQYLTSLFLWGGGSLAQQDWGPAESLGIRLALAWLLAALLLRPLALLALDDAGAGGLGLPIARIRTALLLLAVVLAGSVVAQVGVIGFVGLAAPNLARMLGLRTPRALLVAAPVLGGLILLLTDGIVQAIDRGSRLALPTGAVTALLAGPFLLLLLPRLSGLRPIASGTTHAPRSLAKPWRSLILLAGAVVVLVLAGLVLGRDRTGLVLAGPSDLALLLPWRLPRLAAVMAGGAMLAASGCVLQRMTANPLASPEVLGVSGAASFGLATCILAAPAAGLAAQVGSAALGAGIGLAALLAVARRAALQGSRMLLGGIALGALAGAGLTVIMTRGGLEAAMILAWITGASTQVDPALARLAVAGALASIAALALLARWLDVLPLGDSAALALGLPLGRAKLVLLTIAALATGVSALTVGPVSFVGLMAPHLARSAGFVGARGHLAGSVAIGCGLMAGADLLSRLVFYPYQMPVGLFASLIGAPYLIGAVLRKAGPRC</sequence>
<evidence type="ECO:0000256" key="6">
    <source>
        <dbReference type="ARBA" id="ARBA00022989"/>
    </source>
</evidence>
<feature type="transmembrane region" description="Helical" evidence="8">
    <location>
        <begin position="31"/>
        <end position="51"/>
    </location>
</feature>
<protein>
    <submittedName>
        <fullName evidence="9">Fe(3+)-hydroxamate ABC transporter permease FhuB</fullName>
    </submittedName>
</protein>
<evidence type="ECO:0000256" key="8">
    <source>
        <dbReference type="SAM" id="Phobius"/>
    </source>
</evidence>
<dbReference type="CDD" id="cd06550">
    <property type="entry name" value="TM_ABC_iron-siderophores_like"/>
    <property type="match status" value="1"/>
</dbReference>
<evidence type="ECO:0000313" key="9">
    <source>
        <dbReference type="EMBL" id="RVU18364.1"/>
    </source>
</evidence>
<dbReference type="GO" id="GO:0033214">
    <property type="term" value="P:siderophore-iron import into cell"/>
    <property type="evidence" value="ECO:0007669"/>
    <property type="project" value="TreeGrafter"/>
</dbReference>
<evidence type="ECO:0000256" key="1">
    <source>
        <dbReference type="ARBA" id="ARBA00004651"/>
    </source>
</evidence>
<feature type="transmembrane region" description="Helical" evidence="8">
    <location>
        <begin position="319"/>
        <end position="339"/>
    </location>
</feature>
<dbReference type="GO" id="GO:0022857">
    <property type="term" value="F:transmembrane transporter activity"/>
    <property type="evidence" value="ECO:0007669"/>
    <property type="project" value="InterPro"/>
</dbReference>
<dbReference type="OrthoDB" id="9811721at2"/>
<keyword evidence="6 8" id="KW-1133">Transmembrane helix</keyword>
<evidence type="ECO:0000256" key="7">
    <source>
        <dbReference type="ARBA" id="ARBA00023136"/>
    </source>
</evidence>
<dbReference type="SUPFAM" id="SSF81345">
    <property type="entry name" value="ABC transporter involved in vitamin B12 uptake, BtuC"/>
    <property type="match status" value="2"/>
</dbReference>
<feature type="transmembrane region" description="Helical" evidence="8">
    <location>
        <begin position="252"/>
        <end position="279"/>
    </location>
</feature>
<keyword evidence="7 8" id="KW-0472">Membrane</keyword>
<feature type="transmembrane region" description="Helical" evidence="8">
    <location>
        <begin position="495"/>
        <end position="518"/>
    </location>
</feature>
<feature type="transmembrane region" description="Helical" evidence="8">
    <location>
        <begin position="105"/>
        <end position="123"/>
    </location>
</feature>
<feature type="transmembrane region" description="Helical" evidence="8">
    <location>
        <begin position="135"/>
        <end position="156"/>
    </location>
</feature>
<dbReference type="PANTHER" id="PTHR30472:SF37">
    <property type="entry name" value="FE(3+) DICITRATE TRANSPORT SYSTEM PERMEASE PROTEIN FECD-RELATED"/>
    <property type="match status" value="1"/>
</dbReference>
<feature type="transmembrane region" description="Helical" evidence="8">
    <location>
        <begin position="654"/>
        <end position="671"/>
    </location>
</feature>
<feature type="transmembrane region" description="Helical" evidence="8">
    <location>
        <begin position="463"/>
        <end position="483"/>
    </location>
</feature>
<name>A0A437P7W9_9HYPH</name>
<dbReference type="Proteomes" id="UP000286997">
    <property type="component" value="Unassembled WGS sequence"/>
</dbReference>
<feature type="transmembrane region" description="Helical" evidence="8">
    <location>
        <begin position="291"/>
        <end position="313"/>
    </location>
</feature>
<dbReference type="Gene3D" id="1.10.3470.10">
    <property type="entry name" value="ABC transporter involved in vitamin B12 uptake, BtuC"/>
    <property type="match status" value="2"/>
</dbReference>
<dbReference type="InterPro" id="IPR037294">
    <property type="entry name" value="ABC_BtuC-like"/>
</dbReference>
<feature type="transmembrane region" description="Helical" evidence="8">
    <location>
        <begin position="366"/>
        <end position="384"/>
    </location>
</feature>
<feature type="transmembrane region" description="Helical" evidence="8">
    <location>
        <begin position="162"/>
        <end position="182"/>
    </location>
</feature>
<keyword evidence="5 8" id="KW-0812">Transmembrane</keyword>
<dbReference type="AlphaFoldDB" id="A0A437P7W9"/>
<organism evidence="9 10">
    <name type="scientific">Methylobacterium oryzihabitans</name>
    <dbReference type="NCBI Taxonomy" id="2499852"/>
    <lineage>
        <taxon>Bacteria</taxon>
        <taxon>Pseudomonadati</taxon>
        <taxon>Pseudomonadota</taxon>
        <taxon>Alphaproteobacteria</taxon>
        <taxon>Hyphomicrobiales</taxon>
        <taxon>Methylobacteriaceae</taxon>
        <taxon>Methylobacterium</taxon>
    </lineage>
</organism>
<comment type="caution">
    <text evidence="9">The sequence shown here is derived from an EMBL/GenBank/DDBJ whole genome shotgun (WGS) entry which is preliminary data.</text>
</comment>
<dbReference type="NCBIfam" id="NF007866">
    <property type="entry name" value="PRK10577.1-2"/>
    <property type="match status" value="1"/>
</dbReference>
<accession>A0A437P7W9</accession>
<evidence type="ECO:0000256" key="3">
    <source>
        <dbReference type="ARBA" id="ARBA00022448"/>
    </source>
</evidence>
<comment type="similarity">
    <text evidence="2">Belongs to the binding-protein-dependent transport system permease family. FecCD subfamily.</text>
</comment>
<evidence type="ECO:0000256" key="5">
    <source>
        <dbReference type="ARBA" id="ARBA00022692"/>
    </source>
</evidence>
<feature type="transmembrane region" description="Helical" evidence="8">
    <location>
        <begin position="538"/>
        <end position="561"/>
    </location>
</feature>
<dbReference type="PANTHER" id="PTHR30472">
    <property type="entry name" value="FERRIC ENTEROBACTIN TRANSPORT SYSTEM PERMEASE PROTEIN"/>
    <property type="match status" value="1"/>
</dbReference>
<proteinExistence type="inferred from homology"/>
<dbReference type="EMBL" id="SACP01000009">
    <property type="protein sequence ID" value="RVU18364.1"/>
    <property type="molecule type" value="Genomic_DNA"/>
</dbReference>
<dbReference type="InterPro" id="IPR000522">
    <property type="entry name" value="ABC_transptr_permease_BtuC"/>
</dbReference>
<dbReference type="RefSeq" id="WP_127728795.1">
    <property type="nucleotide sequence ID" value="NZ_SACP01000009.1"/>
</dbReference>
<gene>
    <name evidence="9" type="primary">fhuB</name>
    <name evidence="9" type="ORF">EOE48_10725</name>
</gene>